<evidence type="ECO:0000313" key="2">
    <source>
        <dbReference type="EMBL" id="AUG88493.1"/>
    </source>
</evidence>
<evidence type="ECO:0000256" key="1">
    <source>
        <dbReference type="SAM" id="MobiDB-lite"/>
    </source>
</evidence>
<organism evidence="2 3">
    <name type="scientific">Vibrio phage Vp_R1</name>
    <dbReference type="NCBI Taxonomy" id="2059867"/>
    <lineage>
        <taxon>Viruses</taxon>
        <taxon>Duplodnaviria</taxon>
        <taxon>Heunggongvirae</taxon>
        <taxon>Uroviricota</taxon>
        <taxon>Caudoviricetes</taxon>
        <taxon>Grimontviridae</taxon>
        <taxon>Dalianvirus</taxon>
        <taxon>Dalianvirus R1</taxon>
    </lineage>
</organism>
<name>A0A2H5BQ79_9CAUD</name>
<accession>A0A2H5BQ79</accession>
<dbReference type="Proteomes" id="UP000240283">
    <property type="component" value="Segment"/>
</dbReference>
<feature type="region of interest" description="Disordered" evidence="1">
    <location>
        <begin position="1"/>
        <end position="58"/>
    </location>
</feature>
<proteinExistence type="predicted"/>
<dbReference type="EMBL" id="MG603697">
    <property type="protein sequence ID" value="AUG88493.1"/>
    <property type="molecule type" value="Genomic_DNA"/>
</dbReference>
<reference evidence="2 3" key="1">
    <citation type="submission" date="2017-12" db="EMBL/GenBank/DDBJ databases">
        <title>Genomic analysis of a novel phage Vp_R1 lytic to Vibrio parahaemolyticus.</title>
        <authorList>
            <person name="Ren H."/>
            <person name="Li Z."/>
        </authorList>
    </citation>
    <scope>NUCLEOTIDE SEQUENCE [LARGE SCALE GENOMIC DNA]</scope>
</reference>
<gene>
    <name evidence="2" type="ORF">VPR_129</name>
</gene>
<feature type="compositionally biased region" description="Basic and acidic residues" evidence="1">
    <location>
        <begin position="1"/>
        <end position="12"/>
    </location>
</feature>
<evidence type="ECO:0000313" key="3">
    <source>
        <dbReference type="Proteomes" id="UP000240283"/>
    </source>
</evidence>
<keyword evidence="3" id="KW-1185">Reference proteome</keyword>
<protein>
    <submittedName>
        <fullName evidence="2">Uncharacterized protein</fullName>
    </submittedName>
</protein>
<sequence length="139" mass="15960">MSLYEQSRDRNWANRFSSPVKAVPRDAGLGVSKPTGQAKDQLGTGSPMPEKKKEDYESNPFYKSWQEAMGKDPTFKRMNDEMMALTAGLREDVKRGEMPMHIAEKRLREAMEDQRYNAGVDREGFNKMMEVEEKYNGNA</sequence>